<feature type="transmembrane region" description="Helical" evidence="7">
    <location>
        <begin position="350"/>
        <end position="368"/>
    </location>
</feature>
<organism evidence="8 9">
    <name type="scientific">Enterocloster bolteae (strain ATCC BAA-613 / DSM 15670 / CCUG 46953 / JCM 12243 / WAL 16351)</name>
    <name type="common">Clostridium bolteae</name>
    <dbReference type="NCBI Taxonomy" id="411902"/>
    <lineage>
        <taxon>Bacteria</taxon>
        <taxon>Bacillati</taxon>
        <taxon>Bacillota</taxon>
        <taxon>Clostridia</taxon>
        <taxon>Lachnospirales</taxon>
        <taxon>Lachnospiraceae</taxon>
        <taxon>Enterocloster</taxon>
    </lineage>
</organism>
<feature type="transmembrane region" description="Helical" evidence="7">
    <location>
        <begin position="172"/>
        <end position="191"/>
    </location>
</feature>
<comment type="subcellular location">
    <subcellularLocation>
        <location evidence="1">Membrane</location>
        <topology evidence="1">Multi-pass membrane protein</topology>
    </subcellularLocation>
</comment>
<keyword evidence="4 7" id="KW-0812">Transmembrane</keyword>
<evidence type="ECO:0000256" key="1">
    <source>
        <dbReference type="ARBA" id="ARBA00004141"/>
    </source>
</evidence>
<proteinExistence type="inferred from homology"/>
<feature type="transmembrane region" description="Helical" evidence="7">
    <location>
        <begin position="411"/>
        <end position="432"/>
    </location>
</feature>
<feature type="transmembrane region" description="Helical" evidence="7">
    <location>
        <begin position="374"/>
        <end position="399"/>
    </location>
</feature>
<feature type="transmembrane region" description="Helical" evidence="7">
    <location>
        <begin position="137"/>
        <end position="160"/>
    </location>
</feature>
<feature type="transmembrane region" description="Helical" evidence="7">
    <location>
        <begin position="203"/>
        <end position="220"/>
    </location>
</feature>
<dbReference type="Pfam" id="PF00860">
    <property type="entry name" value="Xan_ur_permease"/>
    <property type="match status" value="1"/>
</dbReference>
<comment type="similarity">
    <text evidence="2">Belongs to the nucleobase:cation symporter-2 (NCS2) (TC 2.A.40) family.</text>
</comment>
<evidence type="ECO:0000256" key="7">
    <source>
        <dbReference type="SAM" id="Phobius"/>
    </source>
</evidence>
<dbReference type="PANTHER" id="PTHR42810">
    <property type="entry name" value="PURINE PERMEASE C1399.01C-RELATED"/>
    <property type="match status" value="1"/>
</dbReference>
<dbReference type="GO" id="GO:0005886">
    <property type="term" value="C:plasma membrane"/>
    <property type="evidence" value="ECO:0007669"/>
    <property type="project" value="TreeGrafter"/>
</dbReference>
<reference evidence="8 9" key="1">
    <citation type="submission" date="2007-08" db="EMBL/GenBank/DDBJ databases">
        <authorList>
            <person name="Fulton L."/>
            <person name="Clifton S."/>
            <person name="Fulton B."/>
            <person name="Xu J."/>
            <person name="Minx P."/>
            <person name="Pepin K.H."/>
            <person name="Johnson M."/>
            <person name="Thiruvilangam P."/>
            <person name="Bhonagiri V."/>
            <person name="Nash W.E."/>
            <person name="Mardis E.R."/>
            <person name="Wilson R.K."/>
        </authorList>
    </citation>
    <scope>NUCLEOTIDE SEQUENCE [LARGE SCALE GENOMIC DNA]</scope>
    <source>
        <strain evidence="9">ATCC BAA-613 / DSM 15670 / CCUG 46953 / JCM 12243 / WAL 16351</strain>
    </source>
</reference>
<gene>
    <name evidence="8" type="ORF">CLOBOL_06900</name>
</gene>
<accession>A8S4W8</accession>
<dbReference type="PANTHER" id="PTHR42810:SF2">
    <property type="entry name" value="PURINE PERMEASE C1399.01C-RELATED"/>
    <property type="match status" value="1"/>
</dbReference>
<dbReference type="EMBL" id="ABCC02000069">
    <property type="protein sequence ID" value="EDP12672.1"/>
    <property type="molecule type" value="Genomic_DNA"/>
</dbReference>
<keyword evidence="5 7" id="KW-1133">Transmembrane helix</keyword>
<evidence type="ECO:0000256" key="3">
    <source>
        <dbReference type="ARBA" id="ARBA00022448"/>
    </source>
</evidence>
<feature type="transmembrane region" description="Helical" evidence="7">
    <location>
        <begin position="438"/>
        <end position="457"/>
    </location>
</feature>
<feature type="transmembrane region" description="Helical" evidence="7">
    <location>
        <begin position="227"/>
        <end position="251"/>
    </location>
</feature>
<dbReference type="eggNOG" id="COG2233">
    <property type="taxonomic scope" value="Bacteria"/>
</dbReference>
<evidence type="ECO:0000256" key="2">
    <source>
        <dbReference type="ARBA" id="ARBA00008821"/>
    </source>
</evidence>
<keyword evidence="6 7" id="KW-0472">Membrane</keyword>
<dbReference type="PaxDb" id="411902-CLOBOL_06900"/>
<feature type="transmembrane region" description="Helical" evidence="7">
    <location>
        <begin position="114"/>
        <end position="131"/>
    </location>
</feature>
<evidence type="ECO:0000256" key="6">
    <source>
        <dbReference type="ARBA" id="ARBA00023136"/>
    </source>
</evidence>
<dbReference type="Proteomes" id="UP000005396">
    <property type="component" value="Unassembled WGS sequence"/>
</dbReference>
<dbReference type="NCBIfam" id="NF037981">
    <property type="entry name" value="NCS2_1"/>
    <property type="match status" value="1"/>
</dbReference>
<feature type="transmembrane region" description="Helical" evidence="7">
    <location>
        <begin position="85"/>
        <end position="107"/>
    </location>
</feature>
<evidence type="ECO:0000256" key="4">
    <source>
        <dbReference type="ARBA" id="ARBA00022692"/>
    </source>
</evidence>
<sequence length="478" mass="49917">MAPIRQVKVLNIKNKRRTSYIRQKWREYQKQELVMRMMSYGIEDKPRLAVAFPLAFQHVLSAFTGQIAVGMLLAMGFGLSVKETALLIQCALFITGIATIIQSFGIGKHIGARLPIVSGGSFTLITPMVVAANNPNIGIGGAFGAALVGSGVLFILGPIAIRYLHKYFSPTVTGAVVLTVGNCIGATAFGNFNVESETAMTELAIAVMVVVVIVLLNFFGKGLIKQCCILIGMVIGYVVAAALGMVDFSSIGEASWFSMVKPFAWGVNFNVGAILTICAVHIGTLMEMVGDTTGLVTAVSNRLPTSEELSRTIRGGGITGMFASAFNGAPVITGSANVGIVAMTGVGSRFVTGLGGIIFLAFAVFPKLAQLLALIPNCVMAGAVLVMCGQISASGLRVISMGDFTERNTTILAIALAIGIGGNFGVANLAFLPSTVTTIFTGIPGTALVALVLNMILPKAAEDEVTDVKIEGEIPAVQ</sequence>
<dbReference type="InterPro" id="IPR006043">
    <property type="entry name" value="NCS2"/>
</dbReference>
<keyword evidence="3" id="KW-0813">Transport</keyword>
<comment type="caution">
    <text evidence="8">The sequence shown here is derived from an EMBL/GenBank/DDBJ whole genome shotgun (WGS) entry which is preliminary data.</text>
</comment>
<protein>
    <recommendedName>
        <fullName evidence="10">Purine permease</fullName>
    </recommendedName>
</protein>
<reference evidence="8 9" key="2">
    <citation type="submission" date="2007-09" db="EMBL/GenBank/DDBJ databases">
        <title>Draft genome sequence of Clostridium bolteae (ATCC BAA-613).</title>
        <authorList>
            <person name="Sudarsanam P."/>
            <person name="Ley R."/>
            <person name="Guruge J."/>
            <person name="Turnbaugh P.J."/>
            <person name="Mahowald M."/>
            <person name="Liep D."/>
            <person name="Gordon J."/>
        </authorList>
    </citation>
    <scope>NUCLEOTIDE SEQUENCE [LARGE SCALE GENOMIC DNA]</scope>
    <source>
        <strain evidence="9">ATCC BAA-613 / DSM 15670 / CCUG 46953 / JCM 12243 / WAL 16351</strain>
    </source>
</reference>
<dbReference type="AlphaFoldDB" id="A8S4W8"/>
<evidence type="ECO:0000313" key="8">
    <source>
        <dbReference type="EMBL" id="EDP12672.1"/>
    </source>
</evidence>
<evidence type="ECO:0000256" key="5">
    <source>
        <dbReference type="ARBA" id="ARBA00022989"/>
    </source>
</evidence>
<feature type="transmembrane region" description="Helical" evidence="7">
    <location>
        <begin position="263"/>
        <end position="282"/>
    </location>
</feature>
<dbReference type="GO" id="GO:0042907">
    <property type="term" value="F:xanthine transmembrane transporter activity"/>
    <property type="evidence" value="ECO:0007669"/>
    <property type="project" value="TreeGrafter"/>
</dbReference>
<dbReference type="HOGENOM" id="CLU_017959_8_2_9"/>
<evidence type="ECO:0000313" key="9">
    <source>
        <dbReference type="Proteomes" id="UP000005396"/>
    </source>
</evidence>
<name>A8S4W8_ENTBW</name>
<evidence type="ECO:0008006" key="10">
    <source>
        <dbReference type="Google" id="ProtNLM"/>
    </source>
</evidence>